<dbReference type="EMBL" id="JANPWB010000009">
    <property type="protein sequence ID" value="KAJ1154491.1"/>
    <property type="molecule type" value="Genomic_DNA"/>
</dbReference>
<keyword evidence="2" id="KW-1185">Reference proteome</keyword>
<dbReference type="Proteomes" id="UP001066276">
    <property type="component" value="Chromosome 5"/>
</dbReference>
<organism evidence="1 2">
    <name type="scientific">Pleurodeles waltl</name>
    <name type="common">Iberian ribbed newt</name>
    <dbReference type="NCBI Taxonomy" id="8319"/>
    <lineage>
        <taxon>Eukaryota</taxon>
        <taxon>Metazoa</taxon>
        <taxon>Chordata</taxon>
        <taxon>Craniata</taxon>
        <taxon>Vertebrata</taxon>
        <taxon>Euteleostomi</taxon>
        <taxon>Amphibia</taxon>
        <taxon>Batrachia</taxon>
        <taxon>Caudata</taxon>
        <taxon>Salamandroidea</taxon>
        <taxon>Salamandridae</taxon>
        <taxon>Pleurodelinae</taxon>
        <taxon>Pleurodeles</taxon>
    </lineage>
</organism>
<dbReference type="AlphaFoldDB" id="A0AAV7RNV8"/>
<comment type="caution">
    <text evidence="1">The sequence shown here is derived from an EMBL/GenBank/DDBJ whole genome shotgun (WGS) entry which is preliminary data.</text>
</comment>
<name>A0AAV7RNV8_PLEWA</name>
<evidence type="ECO:0000313" key="1">
    <source>
        <dbReference type="EMBL" id="KAJ1154491.1"/>
    </source>
</evidence>
<evidence type="ECO:0000313" key="2">
    <source>
        <dbReference type="Proteomes" id="UP001066276"/>
    </source>
</evidence>
<reference evidence="1" key="1">
    <citation type="journal article" date="2022" name="bioRxiv">
        <title>Sequencing and chromosome-scale assembly of the giantPleurodeles waltlgenome.</title>
        <authorList>
            <person name="Brown T."/>
            <person name="Elewa A."/>
            <person name="Iarovenko S."/>
            <person name="Subramanian E."/>
            <person name="Araus A.J."/>
            <person name="Petzold A."/>
            <person name="Susuki M."/>
            <person name="Suzuki K.-i.T."/>
            <person name="Hayashi T."/>
            <person name="Toyoda A."/>
            <person name="Oliveira C."/>
            <person name="Osipova E."/>
            <person name="Leigh N.D."/>
            <person name="Simon A."/>
            <person name="Yun M.H."/>
        </authorList>
    </citation>
    <scope>NUCLEOTIDE SEQUENCE</scope>
    <source>
        <strain evidence="1">20211129_DDA</strain>
        <tissue evidence="1">Liver</tissue>
    </source>
</reference>
<accession>A0AAV7RNV8</accession>
<gene>
    <name evidence="1" type="ORF">NDU88_007243</name>
</gene>
<proteinExistence type="predicted"/>
<sequence length="75" mass="9003">MLCPCKSRRTAEYGRRSTREMRFKEGTAECRKRLEWKAASAWETRCWNIREWKIVERINMSKVCFAILVISAYIP</sequence>
<protein>
    <submittedName>
        <fullName evidence="1">Uncharacterized protein</fullName>
    </submittedName>
</protein>